<evidence type="ECO:0000259" key="1">
    <source>
        <dbReference type="Pfam" id="PF12596"/>
    </source>
</evidence>
<feature type="domain" description="Transposable element P transposase-like C-terminal" evidence="1">
    <location>
        <begin position="50"/>
        <end position="131"/>
    </location>
</feature>
<evidence type="ECO:0000313" key="3">
    <source>
        <dbReference type="Proteomes" id="UP001160148"/>
    </source>
</evidence>
<accession>A0AAV0W9C1</accession>
<protein>
    <recommendedName>
        <fullName evidence="1">Transposable element P transposase-like C-terminal domain-containing protein</fullName>
    </recommendedName>
</protein>
<dbReference type="Proteomes" id="UP001160148">
    <property type="component" value="Unassembled WGS sequence"/>
</dbReference>
<gene>
    <name evidence="2" type="ORF">MEUPH1_LOCUS8662</name>
</gene>
<keyword evidence="3" id="KW-1185">Reference proteome</keyword>
<sequence length="272" mass="31142">MGHSFDHPGPLEFIYRLKKYILGKHSSAVFSLHKNVEDDVMTNNLSTELLENKNISNENNANEAEKDIILTQSIFDAILDGNDLIFDEDEFDFEIKNMNENINNDIISMAGLEYITGFVAHHFRAKYPHLMSNGDMNSSSWIAYASRGNLTVPSNKLMDVAKVMEHFFIQFHGEYFSKDISIIGKIADKVINYYKGDLPVPEKVLLYLIRTRTFILVCAINAENKQKYDNMKKNKKKLNKVINIIPKLHASSSNQVIFIPPTNNLIIHKSKK</sequence>
<proteinExistence type="predicted"/>
<evidence type="ECO:0000313" key="2">
    <source>
        <dbReference type="EMBL" id="CAI6352416.1"/>
    </source>
</evidence>
<dbReference type="EMBL" id="CARXXK010000002">
    <property type="protein sequence ID" value="CAI6352416.1"/>
    <property type="molecule type" value="Genomic_DNA"/>
</dbReference>
<dbReference type="AlphaFoldDB" id="A0AAV0W9C1"/>
<comment type="caution">
    <text evidence="2">The sequence shown here is derived from an EMBL/GenBank/DDBJ whole genome shotgun (WGS) entry which is preliminary data.</text>
</comment>
<reference evidence="2 3" key="1">
    <citation type="submission" date="2023-01" db="EMBL/GenBank/DDBJ databases">
        <authorList>
            <person name="Whitehead M."/>
        </authorList>
    </citation>
    <scope>NUCLEOTIDE SEQUENCE [LARGE SCALE GENOMIC DNA]</scope>
</reference>
<organism evidence="2 3">
    <name type="scientific">Macrosiphum euphorbiae</name>
    <name type="common">potato aphid</name>
    <dbReference type="NCBI Taxonomy" id="13131"/>
    <lineage>
        <taxon>Eukaryota</taxon>
        <taxon>Metazoa</taxon>
        <taxon>Ecdysozoa</taxon>
        <taxon>Arthropoda</taxon>
        <taxon>Hexapoda</taxon>
        <taxon>Insecta</taxon>
        <taxon>Pterygota</taxon>
        <taxon>Neoptera</taxon>
        <taxon>Paraneoptera</taxon>
        <taxon>Hemiptera</taxon>
        <taxon>Sternorrhyncha</taxon>
        <taxon>Aphidomorpha</taxon>
        <taxon>Aphidoidea</taxon>
        <taxon>Aphididae</taxon>
        <taxon>Macrosiphini</taxon>
        <taxon>Macrosiphum</taxon>
    </lineage>
</organism>
<dbReference type="InterPro" id="IPR022242">
    <property type="entry name" value="TNP-like_C"/>
</dbReference>
<dbReference type="Pfam" id="PF12596">
    <property type="entry name" value="Tnp_P_element_C"/>
    <property type="match status" value="1"/>
</dbReference>
<name>A0AAV0W9C1_9HEMI</name>